<dbReference type="EMBL" id="SACL01000002">
    <property type="protein sequence ID" value="RVT97925.1"/>
    <property type="molecule type" value="Genomic_DNA"/>
</dbReference>
<dbReference type="RefSeq" id="WP_127787154.1">
    <property type="nucleotide sequence ID" value="NZ_SACL01000002.1"/>
</dbReference>
<evidence type="ECO:0000313" key="3">
    <source>
        <dbReference type="Proteomes" id="UP000282957"/>
    </source>
</evidence>
<dbReference type="Proteomes" id="UP000282957">
    <property type="component" value="Unassembled WGS sequence"/>
</dbReference>
<evidence type="ECO:0000313" key="2">
    <source>
        <dbReference type="EMBL" id="RVT97925.1"/>
    </source>
</evidence>
<evidence type="ECO:0000256" key="1">
    <source>
        <dbReference type="SAM" id="MobiDB-lite"/>
    </source>
</evidence>
<sequence>MSTTMQPAVQQRPQAPAGATPTPEAPRRRKAWAVHVQRIDGPDGIYFAPTRAKARSKVIADIRDAWDCDWLRAAKHILAIRRAPHVDVLLPQPHPLADTLSIEHLHIVTHAYGGTGPQAGYRNHYFTTSDDPDLLALTETGFFRRGREVPARFSGGDPHTYFQLTELGRAVAASLVDTY</sequence>
<comment type="caution">
    <text evidence="2">The sequence shown here is derived from an EMBL/GenBank/DDBJ whole genome shotgun (WGS) entry which is preliminary data.</text>
</comment>
<gene>
    <name evidence="2" type="ORF">EOD42_09050</name>
</gene>
<proteinExistence type="predicted"/>
<keyword evidence="3" id="KW-1185">Reference proteome</keyword>
<organism evidence="2 3">
    <name type="scientific">Rhodovarius crocodyli</name>
    <dbReference type="NCBI Taxonomy" id="1979269"/>
    <lineage>
        <taxon>Bacteria</taxon>
        <taxon>Pseudomonadati</taxon>
        <taxon>Pseudomonadota</taxon>
        <taxon>Alphaproteobacteria</taxon>
        <taxon>Acetobacterales</taxon>
        <taxon>Roseomonadaceae</taxon>
        <taxon>Rhodovarius</taxon>
    </lineage>
</organism>
<accession>A0A437MK11</accession>
<protein>
    <submittedName>
        <fullName evidence="2">Uncharacterized protein</fullName>
    </submittedName>
</protein>
<feature type="compositionally biased region" description="Low complexity" evidence="1">
    <location>
        <begin position="1"/>
        <end position="22"/>
    </location>
</feature>
<name>A0A437MK11_9PROT</name>
<reference evidence="2 3" key="1">
    <citation type="submission" date="2019-01" db="EMBL/GenBank/DDBJ databases">
        <authorList>
            <person name="Chen W.-M."/>
        </authorList>
    </citation>
    <scope>NUCLEOTIDE SEQUENCE [LARGE SCALE GENOMIC DNA]</scope>
    <source>
        <strain evidence="2 3">CCP-6</strain>
    </source>
</reference>
<dbReference type="AlphaFoldDB" id="A0A437MK11"/>
<dbReference type="OrthoDB" id="7227076at2"/>
<feature type="region of interest" description="Disordered" evidence="1">
    <location>
        <begin position="1"/>
        <end position="29"/>
    </location>
</feature>